<protein>
    <submittedName>
        <fullName evidence="4">DNA recombinase, intergrase family</fullName>
    </submittedName>
</protein>
<evidence type="ECO:0000313" key="5">
    <source>
        <dbReference type="Proteomes" id="UP000018922"/>
    </source>
</evidence>
<feature type="domain" description="Tyr recombinase" evidence="3">
    <location>
        <begin position="166"/>
        <end position="330"/>
    </location>
</feature>
<keyword evidence="5" id="KW-1185">Reference proteome</keyword>
<dbReference type="InterPro" id="IPR050090">
    <property type="entry name" value="Tyrosine_recombinase_XerCD"/>
</dbReference>
<dbReference type="GO" id="GO:0003677">
    <property type="term" value="F:DNA binding"/>
    <property type="evidence" value="ECO:0007669"/>
    <property type="project" value="InterPro"/>
</dbReference>
<keyword evidence="2" id="KW-0233">DNA recombination</keyword>
<dbReference type="InterPro" id="IPR002104">
    <property type="entry name" value="Integrase_catalytic"/>
</dbReference>
<dbReference type="HOGENOM" id="CLU_027562_32_1_5"/>
<accession>V6EW75</accession>
<dbReference type="EMBL" id="HG794546">
    <property type="protein sequence ID" value="CDK97535.1"/>
    <property type="molecule type" value="Genomic_DNA"/>
</dbReference>
<evidence type="ECO:0000256" key="2">
    <source>
        <dbReference type="ARBA" id="ARBA00023172"/>
    </source>
</evidence>
<gene>
    <name evidence="4" type="ordered locus">MGMSRv2__0320</name>
</gene>
<organism evidence="4 5">
    <name type="scientific">Magnetospirillum gryphiswaldense (strain DSM 6361 / JCM 21280 / NBRC 15271 / MSR-1)</name>
    <dbReference type="NCBI Taxonomy" id="431944"/>
    <lineage>
        <taxon>Bacteria</taxon>
        <taxon>Pseudomonadati</taxon>
        <taxon>Pseudomonadota</taxon>
        <taxon>Alphaproteobacteria</taxon>
        <taxon>Rhodospirillales</taxon>
        <taxon>Rhodospirillaceae</taxon>
        <taxon>Magnetospirillum</taxon>
    </lineage>
</organism>
<evidence type="ECO:0000259" key="3">
    <source>
        <dbReference type="PROSITE" id="PS51898"/>
    </source>
</evidence>
<dbReference type="eggNOG" id="COG0582">
    <property type="taxonomic scope" value="Bacteria"/>
</dbReference>
<dbReference type="AlphaFoldDB" id="V6EW75"/>
<evidence type="ECO:0000256" key="1">
    <source>
        <dbReference type="ARBA" id="ARBA00022908"/>
    </source>
</evidence>
<dbReference type="Gene3D" id="1.10.443.10">
    <property type="entry name" value="Intergrase catalytic core"/>
    <property type="match status" value="1"/>
</dbReference>
<evidence type="ECO:0000313" key="4">
    <source>
        <dbReference type="EMBL" id="CDK97535.1"/>
    </source>
</evidence>
<dbReference type="GO" id="GO:0015074">
    <property type="term" value="P:DNA integration"/>
    <property type="evidence" value="ECO:0007669"/>
    <property type="project" value="UniProtKB-KW"/>
</dbReference>
<dbReference type="CDD" id="cd00796">
    <property type="entry name" value="INT_Rci_Hp1_C"/>
    <property type="match status" value="1"/>
</dbReference>
<dbReference type="PANTHER" id="PTHR30349">
    <property type="entry name" value="PHAGE INTEGRASE-RELATED"/>
    <property type="match status" value="1"/>
</dbReference>
<dbReference type="SUPFAM" id="SSF56349">
    <property type="entry name" value="DNA breaking-rejoining enzymes"/>
    <property type="match status" value="1"/>
</dbReference>
<keyword evidence="1" id="KW-0229">DNA integration</keyword>
<sequence length="330" mass="37161">MATFKVLPSGKHNVQIRRKGHKPASKSFDSLEDAQCWAEAYEAGIEQTAQASSAHNDPILSLTLAELGKRYCDIAMAGKPTQEYARFQLRHITKAFLANGLPFCVADIKPVHVNAYRLYRLGQVASATCRHDLIFIGRIFNWARREYLVALTNPVKDIQLPANSKPRNKVVSRAELQTLIEALTPVMRTVVELAYETAMRRSEILKLTPRQLNIAERTVAVIDGKTGDRLVPLTLRAVELLAESAKDCKPNQRLFPVAPLSVTQAVRRARRVAGLPDDVRLHQLRHTRITEVAKRGFNQAQIMMVSGHRDVRSVQRYTHLNVKDVIHLLD</sequence>
<dbReference type="KEGG" id="mgy:MGMSRv2__0320"/>
<dbReference type="STRING" id="1430440.MGMSRv2__0320"/>
<dbReference type="InterPro" id="IPR011010">
    <property type="entry name" value="DNA_brk_join_enz"/>
</dbReference>
<dbReference type="PROSITE" id="PS51898">
    <property type="entry name" value="TYR_RECOMBINASE"/>
    <property type="match status" value="1"/>
</dbReference>
<dbReference type="PANTHER" id="PTHR30349:SF94">
    <property type="entry name" value="INTEGRASE_RECOMBINASE HI_1414-RELATED"/>
    <property type="match status" value="1"/>
</dbReference>
<proteinExistence type="predicted"/>
<dbReference type="InterPro" id="IPR013762">
    <property type="entry name" value="Integrase-like_cat_sf"/>
</dbReference>
<reference evidence="4 5" key="1">
    <citation type="journal article" date="2014" name="Genome Announc.">
        <title>Complete genome sequence of Magnetospirillum gryphiswaldense MSR-1.</title>
        <authorList>
            <person name="Wang X."/>
            <person name="Wang Q."/>
            <person name="Zhang W."/>
            <person name="Wang Y."/>
            <person name="Li L."/>
            <person name="Wen T."/>
            <person name="Zhang T."/>
            <person name="Zhang Y."/>
            <person name="Xu J."/>
            <person name="Hu J."/>
            <person name="Li S."/>
            <person name="Liu L."/>
            <person name="Liu J."/>
            <person name="Jiang W."/>
            <person name="Tian J."/>
            <person name="Li Y."/>
            <person name="Schuler D."/>
            <person name="Wang L."/>
            <person name="Li J."/>
        </authorList>
    </citation>
    <scope>NUCLEOTIDE SEQUENCE [LARGE SCALE GENOMIC DNA]</scope>
    <source>
        <strain evidence="5">DSM 6361 / JCM 21280 / NBRC 15271 / MSR-1</strain>
    </source>
</reference>
<dbReference type="GO" id="GO:0006310">
    <property type="term" value="P:DNA recombination"/>
    <property type="evidence" value="ECO:0007669"/>
    <property type="project" value="UniProtKB-KW"/>
</dbReference>
<name>V6EW75_MAGGM</name>
<dbReference type="Pfam" id="PF00589">
    <property type="entry name" value="Phage_integrase"/>
    <property type="match status" value="1"/>
</dbReference>
<dbReference type="Proteomes" id="UP000018922">
    <property type="component" value="Chromosome I"/>
</dbReference>